<feature type="domain" description="LPS-assembly protein LptD central" evidence="3">
    <location>
        <begin position="203"/>
        <end position="718"/>
    </location>
</feature>
<evidence type="ECO:0000256" key="1">
    <source>
        <dbReference type="SAM" id="MobiDB-lite"/>
    </source>
</evidence>
<dbReference type="InterPro" id="IPR050218">
    <property type="entry name" value="LptD"/>
</dbReference>
<evidence type="ECO:0000256" key="2">
    <source>
        <dbReference type="SAM" id="SignalP"/>
    </source>
</evidence>
<feature type="compositionally biased region" description="Polar residues" evidence="1">
    <location>
        <begin position="764"/>
        <end position="783"/>
    </location>
</feature>
<accession>A0A364RHD1</accession>
<feature type="chain" id="PRO_5016825955" description="LPS-assembly protein LptD central domain-containing protein" evidence="2">
    <location>
        <begin position="24"/>
        <end position="912"/>
    </location>
</feature>
<dbReference type="AlphaFoldDB" id="A0A364RHD1"/>
<dbReference type="GO" id="GO:1990351">
    <property type="term" value="C:transporter complex"/>
    <property type="evidence" value="ECO:0007669"/>
    <property type="project" value="TreeGrafter"/>
</dbReference>
<keyword evidence="2" id="KW-0732">Signal</keyword>
<dbReference type="PANTHER" id="PTHR30189">
    <property type="entry name" value="LPS-ASSEMBLY PROTEIN"/>
    <property type="match status" value="1"/>
</dbReference>
<feature type="signal peptide" evidence="2">
    <location>
        <begin position="1"/>
        <end position="23"/>
    </location>
</feature>
<feature type="region of interest" description="Disordered" evidence="1">
    <location>
        <begin position="764"/>
        <end position="786"/>
    </location>
</feature>
<dbReference type="Proteomes" id="UP000251692">
    <property type="component" value="Unassembled WGS sequence"/>
</dbReference>
<dbReference type="EMBL" id="QMDV01000001">
    <property type="protein sequence ID" value="RAU83687.1"/>
    <property type="molecule type" value="Genomic_DNA"/>
</dbReference>
<proteinExistence type="predicted"/>
<evidence type="ECO:0000313" key="4">
    <source>
        <dbReference type="EMBL" id="RAU83687.1"/>
    </source>
</evidence>
<evidence type="ECO:0000259" key="3">
    <source>
        <dbReference type="Pfam" id="PF19838"/>
    </source>
</evidence>
<protein>
    <recommendedName>
        <fullName evidence="3">LPS-assembly protein LptD central domain-containing protein</fullName>
    </recommendedName>
</protein>
<sequence>MRYYLIFMLLLQLFILSLPGANAQGVTRLKPVGQPDTITGGAQDSLALSAPKGDIETTIKYSARDSILFEVGSKIVHLYGDAKINYGEITLEAAYIQINYETATLNATTLPDSTGKEVGTPMFVNGSEKYAAKRIAYNYKTKKGHISEVVTQQGEGYIHGEVVKRNNEEQISVYHARYTTCNLEHPHFYINADRIIAQPGKKVLSGPFNLVIGDIPTPLGFLFGLFPQPKANRASGVLIPTFGESRAQGFYLQNGGYYFAWNDYIGTSLTGDIYSLGGYNIRANNSYIKRYAYSGSLSIDYRYFKNDEADLFGGSRSTSDIRRQLPPSSRSIWFNWAHSPVQKPGRGRLSANVNAGSTIHQRINYNSSANFLAPTFNSNITYQKNIQNTPFSYTAKLSQGQTSSLSGKGIMNFVLPDLNFSMTPISFYEIFSKNTPTGQWYENFTIGYNVTARNEVSNLIPATGSISGGLGGSVEVLGGNRRSDTLDISTKNLAALWKNGRRSANHNFALGLGSFKILKYLNLSPSVTYQETWLDNKFSYTFDPDSQKVRVDTTNFGRVYDYSAGASLSTTIYGTAYIKGKRVEAIRHLIRPSISYSYRPDFGNERYGFYQNTLIGANETTLRPEYALLPRFNSNVPGYGLQSALSFNINNQIEMKVKSKSDSTSNKFEKVSLIDNLSLNGSYNFAADSFQLSQINVNMSTRLFKIINLSFNSTFDPYKIGSRVVTNNGVESILYTRVNEYEFDFSKLKFARLTNANLNISANLNPASRESNQRTPPQTNLPSMQPGMDPLNPLQPRYVDFKIPWTLNLDFTLYYAKALNPNDEDRIDKTLGVDGSLNLTDKWKFTYNASYNFRDNNIANANINIHRDLHCWEMSIGWVPFGFMQGYNVTINARSALLRDLRLTRNRSGFNR</sequence>
<reference evidence="4 5" key="2">
    <citation type="submission" date="2018-07" db="EMBL/GenBank/DDBJ databases">
        <title>Pontibacter sp. 2b14 genomic sequence and assembly.</title>
        <authorList>
            <person name="Du Z.-J."/>
        </authorList>
    </citation>
    <scope>NUCLEOTIDE SEQUENCE [LARGE SCALE GENOMIC DNA]</scope>
    <source>
        <strain evidence="4 5">2b14</strain>
    </source>
</reference>
<keyword evidence="5" id="KW-1185">Reference proteome</keyword>
<dbReference type="PANTHER" id="PTHR30189:SF1">
    <property type="entry name" value="LPS-ASSEMBLY PROTEIN LPTD"/>
    <property type="match status" value="1"/>
</dbReference>
<comment type="caution">
    <text evidence="4">The sequence shown here is derived from an EMBL/GenBank/DDBJ whole genome shotgun (WGS) entry which is preliminary data.</text>
</comment>
<dbReference type="GO" id="GO:0009279">
    <property type="term" value="C:cell outer membrane"/>
    <property type="evidence" value="ECO:0007669"/>
    <property type="project" value="TreeGrafter"/>
</dbReference>
<dbReference type="InterPro" id="IPR045659">
    <property type="entry name" value="LptD_2"/>
</dbReference>
<reference evidence="4 5" key="1">
    <citation type="submission" date="2018-06" db="EMBL/GenBank/DDBJ databases">
        <authorList>
            <person name="Liu Z.-W."/>
        </authorList>
    </citation>
    <scope>NUCLEOTIDE SEQUENCE [LARGE SCALE GENOMIC DNA]</scope>
    <source>
        <strain evidence="4 5">2b14</strain>
    </source>
</reference>
<organism evidence="4 5">
    <name type="scientific">Pontibacter arcticus</name>
    <dbReference type="NCBI Taxonomy" id="2080288"/>
    <lineage>
        <taxon>Bacteria</taxon>
        <taxon>Pseudomonadati</taxon>
        <taxon>Bacteroidota</taxon>
        <taxon>Cytophagia</taxon>
        <taxon>Cytophagales</taxon>
        <taxon>Hymenobacteraceae</taxon>
        <taxon>Pontibacter</taxon>
    </lineage>
</organism>
<gene>
    <name evidence="4" type="ORF">DP923_01020</name>
</gene>
<dbReference type="Pfam" id="PF19838">
    <property type="entry name" value="LptD_2"/>
    <property type="match status" value="1"/>
</dbReference>
<name>A0A364RHD1_9BACT</name>
<evidence type="ECO:0000313" key="5">
    <source>
        <dbReference type="Proteomes" id="UP000251692"/>
    </source>
</evidence>